<evidence type="ECO:0000313" key="2">
    <source>
        <dbReference type="Proteomes" id="UP000183940"/>
    </source>
</evidence>
<sequence>MAMQLDRVVPFGRSLDEYTKLFNLTESDLQKKILSVADGPASFNAEGTAKGYQIQSIDPLYCFSAKEIQDQFYAVVDDVIDQVKRSAKDWIWSYHQSPQDLRQNRERALQLFSQDYEQGKAEGRYEIGELPHLRYADLEYELGLCSHFLFLYSDHFNQELHLQSIQELLRVCTEVRIFPLLTLNLERSPYLPLVLDTLDYQGYNCQIQTVEYQLQRGGNQMLKITRKSK</sequence>
<dbReference type="Proteomes" id="UP000183940">
    <property type="component" value="Unassembled WGS sequence"/>
</dbReference>
<reference evidence="1" key="1">
    <citation type="submission" date="2016-10" db="EMBL/GenBank/DDBJ databases">
        <title>CRISPR-Cas defence system in Roseofilum reptotaenium: evidence of a bacteriophage-cyanobacterium arms race in the coral black band disease.</title>
        <authorList>
            <person name="Buerger P."/>
            <person name="Wood-Charlson E.M."/>
            <person name="Weynberg K.D."/>
            <person name="Willis B."/>
            <person name="Van Oppen M.J."/>
        </authorList>
    </citation>
    <scope>NUCLEOTIDE SEQUENCE [LARGE SCALE GENOMIC DNA]</scope>
    <source>
        <strain evidence="1">AO1-A</strain>
    </source>
</reference>
<keyword evidence="1" id="KW-0489">Methyltransferase</keyword>
<name>A0A1L9QMT7_9CYAN</name>
<keyword evidence="1" id="KW-0808">Transferase</keyword>
<keyword evidence="2" id="KW-1185">Reference proteome</keyword>
<organism evidence="1 2">
    <name type="scientific">Roseofilum reptotaenium AO1-A</name>
    <dbReference type="NCBI Taxonomy" id="1925591"/>
    <lineage>
        <taxon>Bacteria</taxon>
        <taxon>Bacillati</taxon>
        <taxon>Cyanobacteriota</taxon>
        <taxon>Cyanophyceae</taxon>
        <taxon>Desertifilales</taxon>
        <taxon>Desertifilaceae</taxon>
        <taxon>Roseofilum</taxon>
    </lineage>
</organism>
<protein>
    <submittedName>
        <fullName evidence="1">SAM-dependent methyltransferase</fullName>
    </submittedName>
</protein>
<dbReference type="EMBL" id="MLAW01000040">
    <property type="protein sequence ID" value="OJJ22753.1"/>
    <property type="molecule type" value="Genomic_DNA"/>
</dbReference>
<comment type="caution">
    <text evidence="1">The sequence shown here is derived from an EMBL/GenBank/DDBJ whole genome shotgun (WGS) entry which is preliminary data.</text>
</comment>
<dbReference type="GO" id="GO:0032259">
    <property type="term" value="P:methylation"/>
    <property type="evidence" value="ECO:0007669"/>
    <property type="project" value="UniProtKB-KW"/>
</dbReference>
<dbReference type="GO" id="GO:0008168">
    <property type="term" value="F:methyltransferase activity"/>
    <property type="evidence" value="ECO:0007669"/>
    <property type="project" value="UniProtKB-KW"/>
</dbReference>
<dbReference type="STRING" id="1925591.BI308_19065"/>
<evidence type="ECO:0000313" key="1">
    <source>
        <dbReference type="EMBL" id="OJJ22753.1"/>
    </source>
</evidence>
<dbReference type="AlphaFoldDB" id="A0A1L9QMT7"/>
<gene>
    <name evidence="1" type="ORF">BI308_19065</name>
</gene>
<accession>A0A1L9QMT7</accession>
<proteinExistence type="predicted"/>